<sequence>MAFFAVELMLFLLALSLKGSISAPRDTEAALICTNRTSIESDRRVYVATFLAAMDVITPLVNRQGYGGVVNGTGNNTVYAFGECMKDLSRTDCNLCFARCKTQILRCLPFQRLTRGGRLFFDGCYLRYDDYMFFNESLSAVDRTLCGTNDFVGNQSLFRENVVELVRIMSVEGPKNDGFFTGLVNRGNLTVFGLAQCWEFVTGNACQTCLNNSVANISSCPPKDEGRVLNAGCYIRYSTQRFFNNSSPDSPASTGGQSRRLAVILASTFSGVALLVIVATISFFGRKRAIKQRREKKQLGALLQTLNKSKLNFSYESLERATNYFHESNKLGQGGSGAVYKGVLQNGQAVAIKRLFFTSRQWVDHFFNEVNLISGIDHKNLVKLLGCSITGPESLLVYEYVPNQSLHDNLFVKENVPPLNWQERYKIILGTAEGLAFLHEESTVRIIHRDIKLSNILLDEDFTPKIADFGLARLFPEDKTHISTAIAGTLGYMAPEYIVRGKLTEKADVYSFGVLLIEVICGRRNNSSTSQTSNSILQKVWNLYGTSKLFDAVDPTLEGKFPEEEANRLLQIGLLCVQASAELRPTMPIVVKMLTYQHEIPEPKQPPFLNTTSSSSEMMSPLNKAGTPYFQSGSNTNSSGNNMTESFIEPR</sequence>
<proteinExistence type="predicted"/>
<comment type="caution">
    <text evidence="1">The sequence shown here is derived from an EMBL/GenBank/DDBJ whole genome shotgun (WGS) entry which is preliminary data.</text>
</comment>
<organism evidence="1 2">
    <name type="scientific">Catharanthus roseus</name>
    <name type="common">Madagascar periwinkle</name>
    <name type="synonym">Vinca rosea</name>
    <dbReference type="NCBI Taxonomy" id="4058"/>
    <lineage>
        <taxon>Eukaryota</taxon>
        <taxon>Viridiplantae</taxon>
        <taxon>Streptophyta</taxon>
        <taxon>Embryophyta</taxon>
        <taxon>Tracheophyta</taxon>
        <taxon>Spermatophyta</taxon>
        <taxon>Magnoliopsida</taxon>
        <taxon>eudicotyledons</taxon>
        <taxon>Gunneridae</taxon>
        <taxon>Pentapetalae</taxon>
        <taxon>asterids</taxon>
        <taxon>lamiids</taxon>
        <taxon>Gentianales</taxon>
        <taxon>Apocynaceae</taxon>
        <taxon>Rauvolfioideae</taxon>
        <taxon>Vinceae</taxon>
        <taxon>Catharanthinae</taxon>
        <taxon>Catharanthus</taxon>
    </lineage>
</organism>
<dbReference type="EMBL" id="CM044702">
    <property type="protein sequence ID" value="KAI5679229.1"/>
    <property type="molecule type" value="Genomic_DNA"/>
</dbReference>
<name>A0ACC0C325_CATRO</name>
<accession>A0ACC0C325</accession>
<evidence type="ECO:0000313" key="1">
    <source>
        <dbReference type="EMBL" id="KAI5679229.1"/>
    </source>
</evidence>
<dbReference type="Proteomes" id="UP001060085">
    <property type="component" value="Linkage Group LG02"/>
</dbReference>
<gene>
    <name evidence="1" type="ORF">M9H77_10179</name>
</gene>
<reference evidence="2" key="1">
    <citation type="journal article" date="2023" name="Nat. Plants">
        <title>Single-cell RNA sequencing provides a high-resolution roadmap for understanding the multicellular compartmentation of specialized metabolism.</title>
        <authorList>
            <person name="Sun S."/>
            <person name="Shen X."/>
            <person name="Li Y."/>
            <person name="Li Y."/>
            <person name="Wang S."/>
            <person name="Li R."/>
            <person name="Zhang H."/>
            <person name="Shen G."/>
            <person name="Guo B."/>
            <person name="Wei J."/>
            <person name="Xu J."/>
            <person name="St-Pierre B."/>
            <person name="Chen S."/>
            <person name="Sun C."/>
        </authorList>
    </citation>
    <scope>NUCLEOTIDE SEQUENCE [LARGE SCALE GENOMIC DNA]</scope>
</reference>
<evidence type="ECO:0000313" key="2">
    <source>
        <dbReference type="Proteomes" id="UP001060085"/>
    </source>
</evidence>
<keyword evidence="2" id="KW-1185">Reference proteome</keyword>
<protein>
    <submittedName>
        <fullName evidence="1">Uncharacterized protein</fullName>
    </submittedName>
</protein>